<comment type="caution">
    <text evidence="1">The sequence shown here is derived from an EMBL/GenBank/DDBJ whole genome shotgun (WGS) entry which is preliminary data.</text>
</comment>
<dbReference type="RefSeq" id="XP_018151299.1">
    <property type="nucleotide sequence ID" value="XM_018308981.1"/>
</dbReference>
<name>A0A1B7XSN7_COLHI</name>
<gene>
    <name evidence="1" type="ORF">CH63R_14007</name>
</gene>
<dbReference type="Proteomes" id="UP000092177">
    <property type="component" value="Chromosome 10"/>
</dbReference>
<evidence type="ECO:0000313" key="1">
    <source>
        <dbReference type="EMBL" id="OBR02781.1"/>
    </source>
</evidence>
<evidence type="ECO:0000313" key="2">
    <source>
        <dbReference type="Proteomes" id="UP000092177"/>
    </source>
</evidence>
<dbReference type="KEGG" id="chig:CH63R_14007"/>
<accession>A0A1B7XSN7</accession>
<dbReference type="VEuPathDB" id="FungiDB:CH63R_14007"/>
<dbReference type="EMBL" id="LTAN01000010">
    <property type="protein sequence ID" value="OBR02781.1"/>
    <property type="molecule type" value="Genomic_DNA"/>
</dbReference>
<organism evidence="1 2">
    <name type="scientific">Colletotrichum higginsianum (strain IMI 349063)</name>
    <name type="common">Crucifer anthracnose fungus</name>
    <dbReference type="NCBI Taxonomy" id="759273"/>
    <lineage>
        <taxon>Eukaryota</taxon>
        <taxon>Fungi</taxon>
        <taxon>Dikarya</taxon>
        <taxon>Ascomycota</taxon>
        <taxon>Pezizomycotina</taxon>
        <taxon>Sordariomycetes</taxon>
        <taxon>Hypocreomycetidae</taxon>
        <taxon>Glomerellales</taxon>
        <taxon>Glomerellaceae</taxon>
        <taxon>Colletotrichum</taxon>
        <taxon>Colletotrichum destructivum species complex</taxon>
    </lineage>
</organism>
<protein>
    <submittedName>
        <fullName evidence="1">Uncharacterized protein</fullName>
    </submittedName>
</protein>
<dbReference type="AlphaFoldDB" id="A0A1B7XSN7"/>
<keyword evidence="2" id="KW-1185">Reference proteome</keyword>
<proteinExistence type="predicted"/>
<dbReference type="GeneID" id="28873088"/>
<sequence>MSTLMLTNTNDFIEGTYLNFQRPHAIPPHLNVISRQVGGAYGGWGDGKGTVQTPWRDGLHHSRLVTLGI</sequence>
<reference evidence="2" key="1">
    <citation type="journal article" date="2017" name="BMC Genomics">
        <title>Gapless genome assembly of Colletotrichum higginsianum reveals chromosome structure and association of transposable elements with secondary metabolite gene clusters.</title>
        <authorList>
            <person name="Dallery J.-F."/>
            <person name="Lapalu N."/>
            <person name="Zampounis A."/>
            <person name="Pigne S."/>
            <person name="Luyten I."/>
            <person name="Amselem J."/>
            <person name="Wittenberg A.H.J."/>
            <person name="Zhou S."/>
            <person name="de Queiroz M.V."/>
            <person name="Robin G.P."/>
            <person name="Auger A."/>
            <person name="Hainaut M."/>
            <person name="Henrissat B."/>
            <person name="Kim K.-T."/>
            <person name="Lee Y.-H."/>
            <person name="Lespinet O."/>
            <person name="Schwartz D.C."/>
            <person name="Thon M.R."/>
            <person name="O'Connell R.J."/>
        </authorList>
    </citation>
    <scope>NUCLEOTIDE SEQUENCE [LARGE SCALE GENOMIC DNA]</scope>
    <source>
        <strain evidence="2">IMI 349063</strain>
    </source>
</reference>